<dbReference type="RefSeq" id="XP_051449702.1">
    <property type="nucleotide sequence ID" value="XM_051585064.1"/>
</dbReference>
<dbReference type="EMBL" id="MU620892">
    <property type="protein sequence ID" value="KAI8584698.1"/>
    <property type="molecule type" value="Genomic_DNA"/>
</dbReference>
<organism evidence="1 2">
    <name type="scientific">Umbelopsis ramanniana AG</name>
    <dbReference type="NCBI Taxonomy" id="1314678"/>
    <lineage>
        <taxon>Eukaryota</taxon>
        <taxon>Fungi</taxon>
        <taxon>Fungi incertae sedis</taxon>
        <taxon>Mucoromycota</taxon>
        <taxon>Mucoromycotina</taxon>
        <taxon>Umbelopsidomycetes</taxon>
        <taxon>Umbelopsidales</taxon>
        <taxon>Umbelopsidaceae</taxon>
        <taxon>Umbelopsis</taxon>
    </lineage>
</organism>
<proteinExistence type="predicted"/>
<accession>A0AAD5EJ00</accession>
<reference evidence="1" key="2">
    <citation type="journal article" date="2022" name="Proc. Natl. Acad. Sci. U.S.A.">
        <title>Diploid-dominant life cycles characterize the early evolution of Fungi.</title>
        <authorList>
            <person name="Amses K.R."/>
            <person name="Simmons D.R."/>
            <person name="Longcore J.E."/>
            <person name="Mondo S.J."/>
            <person name="Seto K."/>
            <person name="Jeronimo G.H."/>
            <person name="Bonds A.E."/>
            <person name="Quandt C.A."/>
            <person name="Davis W.J."/>
            <person name="Chang Y."/>
            <person name="Federici B.A."/>
            <person name="Kuo A."/>
            <person name="LaButti K."/>
            <person name="Pangilinan J."/>
            <person name="Andreopoulos W."/>
            <person name="Tritt A."/>
            <person name="Riley R."/>
            <person name="Hundley H."/>
            <person name="Johnson J."/>
            <person name="Lipzen A."/>
            <person name="Barry K."/>
            <person name="Lang B.F."/>
            <person name="Cuomo C.A."/>
            <person name="Buchler N.E."/>
            <person name="Grigoriev I.V."/>
            <person name="Spatafora J.W."/>
            <person name="Stajich J.E."/>
            <person name="James T.Y."/>
        </authorList>
    </citation>
    <scope>NUCLEOTIDE SEQUENCE</scope>
    <source>
        <strain evidence="1">AG</strain>
    </source>
</reference>
<dbReference type="AlphaFoldDB" id="A0AAD5EJ00"/>
<dbReference type="GeneID" id="75910414"/>
<dbReference type="Proteomes" id="UP001206595">
    <property type="component" value="Unassembled WGS sequence"/>
</dbReference>
<evidence type="ECO:0000313" key="2">
    <source>
        <dbReference type="Proteomes" id="UP001206595"/>
    </source>
</evidence>
<sequence>MGNQYSGYDHWPPEYDYEYSYGYLHRSNGLVSQRLTSLVQRNAYPYYGQQMASPYYNSYPYGYPSTTPQQQYYQQPYHSGYYPRAQYALPYRHTSTPLF</sequence>
<gene>
    <name evidence="1" type="ORF">K450DRAFT_217551</name>
</gene>
<protein>
    <submittedName>
        <fullName evidence="1">Uncharacterized protein</fullName>
    </submittedName>
</protein>
<evidence type="ECO:0000313" key="1">
    <source>
        <dbReference type="EMBL" id="KAI8584698.1"/>
    </source>
</evidence>
<name>A0AAD5EJ00_UMBRA</name>
<comment type="caution">
    <text evidence="1">The sequence shown here is derived from an EMBL/GenBank/DDBJ whole genome shotgun (WGS) entry which is preliminary data.</text>
</comment>
<keyword evidence="2" id="KW-1185">Reference proteome</keyword>
<reference evidence="1" key="1">
    <citation type="submission" date="2021-06" db="EMBL/GenBank/DDBJ databases">
        <authorList>
            <consortium name="DOE Joint Genome Institute"/>
            <person name="Mondo S.J."/>
            <person name="Amses K.R."/>
            <person name="Simmons D.R."/>
            <person name="Longcore J.E."/>
            <person name="Seto K."/>
            <person name="Alves G.H."/>
            <person name="Bonds A.E."/>
            <person name="Quandt C.A."/>
            <person name="Davis W.J."/>
            <person name="Chang Y."/>
            <person name="Letcher P.M."/>
            <person name="Powell M.J."/>
            <person name="Kuo A."/>
            <person name="Labutti K."/>
            <person name="Pangilinan J."/>
            <person name="Andreopoulos W."/>
            <person name="Tritt A."/>
            <person name="Riley R."/>
            <person name="Hundley H."/>
            <person name="Johnson J."/>
            <person name="Lipzen A."/>
            <person name="Barry K."/>
            <person name="Berbee M.L."/>
            <person name="Buchler N.E."/>
            <person name="Grigoriev I.V."/>
            <person name="Spatafora J.W."/>
            <person name="Stajich J.E."/>
            <person name="James T.Y."/>
        </authorList>
    </citation>
    <scope>NUCLEOTIDE SEQUENCE</scope>
    <source>
        <strain evidence="1">AG</strain>
    </source>
</reference>